<keyword evidence="3" id="KW-1185">Reference proteome</keyword>
<dbReference type="OMA" id="VNVGPQP"/>
<organism evidence="2 3">
    <name type="scientific">Corchorus capsularis</name>
    <name type="common">Jute</name>
    <dbReference type="NCBI Taxonomy" id="210143"/>
    <lineage>
        <taxon>Eukaryota</taxon>
        <taxon>Viridiplantae</taxon>
        <taxon>Streptophyta</taxon>
        <taxon>Embryophyta</taxon>
        <taxon>Tracheophyta</taxon>
        <taxon>Spermatophyta</taxon>
        <taxon>Magnoliopsida</taxon>
        <taxon>eudicotyledons</taxon>
        <taxon>Gunneridae</taxon>
        <taxon>Pentapetalae</taxon>
        <taxon>rosids</taxon>
        <taxon>malvids</taxon>
        <taxon>Malvales</taxon>
        <taxon>Malvaceae</taxon>
        <taxon>Grewioideae</taxon>
        <taxon>Apeibeae</taxon>
        <taxon>Corchorus</taxon>
    </lineage>
</organism>
<gene>
    <name evidence="2" type="ORF">CCACVL1_10672</name>
</gene>
<comment type="caution">
    <text evidence="2">The sequence shown here is derived from an EMBL/GenBank/DDBJ whole genome shotgun (WGS) entry which is preliminary data.</text>
</comment>
<dbReference type="InterPro" id="IPR039615">
    <property type="entry name" value="PKS"/>
</dbReference>
<evidence type="ECO:0000256" key="1">
    <source>
        <dbReference type="SAM" id="MobiDB-lite"/>
    </source>
</evidence>
<feature type="region of interest" description="Disordered" evidence="1">
    <location>
        <begin position="140"/>
        <end position="166"/>
    </location>
</feature>
<dbReference type="GO" id="GO:0009638">
    <property type="term" value="P:phototropism"/>
    <property type="evidence" value="ECO:0007669"/>
    <property type="project" value="InterPro"/>
</dbReference>
<proteinExistence type="predicted"/>
<dbReference type="EMBL" id="AWWV01009688">
    <property type="protein sequence ID" value="OMO84735.1"/>
    <property type="molecule type" value="Genomic_DNA"/>
</dbReference>
<dbReference type="PANTHER" id="PTHR33781:SF1">
    <property type="entry name" value="PROTEIN PHYTOCHROME KINASE SUBSTRATE 4"/>
    <property type="match status" value="1"/>
</dbReference>
<dbReference type="STRING" id="210143.A0A1R3IQ68"/>
<dbReference type="Proteomes" id="UP000188268">
    <property type="component" value="Unassembled WGS sequence"/>
</dbReference>
<dbReference type="OrthoDB" id="691744at2759"/>
<dbReference type="AlphaFoldDB" id="A0A1R3IQ68"/>
<protein>
    <submittedName>
        <fullName evidence="2">Uncharacterized protein</fullName>
    </submittedName>
</protein>
<reference evidence="2 3" key="1">
    <citation type="submission" date="2013-09" db="EMBL/GenBank/DDBJ databases">
        <title>Corchorus capsularis genome sequencing.</title>
        <authorList>
            <person name="Alam M."/>
            <person name="Haque M.S."/>
            <person name="Islam M.S."/>
            <person name="Emdad E.M."/>
            <person name="Islam M.M."/>
            <person name="Ahmed B."/>
            <person name="Halim A."/>
            <person name="Hossen Q.M.M."/>
            <person name="Hossain M.Z."/>
            <person name="Ahmed R."/>
            <person name="Khan M.M."/>
            <person name="Islam R."/>
            <person name="Rashid M.M."/>
            <person name="Khan S.A."/>
            <person name="Rahman M.S."/>
            <person name="Alam M."/>
        </authorList>
    </citation>
    <scope>NUCLEOTIDE SEQUENCE [LARGE SCALE GENOMIC DNA]</scope>
    <source>
        <strain evidence="3">cv. CVL-1</strain>
        <tissue evidence="2">Whole seedling</tissue>
    </source>
</reference>
<feature type="compositionally biased region" description="Low complexity" evidence="1">
    <location>
        <begin position="71"/>
        <end position="80"/>
    </location>
</feature>
<accession>A0A1R3IQ68</accession>
<sequence>MESRVEVGVEDQDIETEEISIFDAERYFNETNGGGDGSRVYKIVSPIKVPNLSRINSSDGCDGDLSHSHSHSGLSRFSSASSDQYGYGYGGGGRNYRVGSFHAIATPTASSEASWNSQTGLLSNPPGAIAVSMTTSCKNQTNGINIDNDKKKKKKAGSGSSSGSSTKHKIKCKWLWGPRCPCSGKKSVQVDLKSTPISSILNNHKLKLDLDLDDHNSTTIPLGLAANCNIPPKPKPKPKARPNLMMINNTSASASAAAFTFPILNQHQHPVSTSSTSIQVDPARDSLEVFRPSDHHNIHIHNPSSSVSISVSNKLTSRIISNTIITDDDVASDTSSDLFEIESFSTTTHTQTQSQTTPSYQFYHRRDSLDEPSMNARRALIAVVAATNANGNGSSLASASGFMGCPYSPMTMTECYEPSEVSIDWSVTTAEGFERGSVGVSEAEESVAVVMSGGGKKKSGGGLLSCRCEKAVSVVGSVKYVPPHGQAPPTSKHVVANVNNPPLARLSLPFAV</sequence>
<dbReference type="Gramene" id="OMO84735">
    <property type="protein sequence ID" value="OMO84735"/>
    <property type="gene ID" value="CCACVL1_10672"/>
</dbReference>
<feature type="region of interest" description="Disordered" evidence="1">
    <location>
        <begin position="59"/>
        <end position="80"/>
    </location>
</feature>
<dbReference type="PANTHER" id="PTHR33781">
    <property type="entry name" value="PROTEIN PHYTOCHROME KINASE SUBSTRATE 1-RELATED"/>
    <property type="match status" value="1"/>
</dbReference>
<name>A0A1R3IQ68_COCAP</name>
<evidence type="ECO:0000313" key="2">
    <source>
        <dbReference type="EMBL" id="OMO84735.1"/>
    </source>
</evidence>
<evidence type="ECO:0000313" key="3">
    <source>
        <dbReference type="Proteomes" id="UP000188268"/>
    </source>
</evidence>